<dbReference type="OrthoDB" id="5424021at2759"/>
<organism evidence="2 3">
    <name type="scientific">Amniculicola lignicola CBS 123094</name>
    <dbReference type="NCBI Taxonomy" id="1392246"/>
    <lineage>
        <taxon>Eukaryota</taxon>
        <taxon>Fungi</taxon>
        <taxon>Dikarya</taxon>
        <taxon>Ascomycota</taxon>
        <taxon>Pezizomycotina</taxon>
        <taxon>Dothideomycetes</taxon>
        <taxon>Pleosporomycetidae</taxon>
        <taxon>Pleosporales</taxon>
        <taxon>Amniculicolaceae</taxon>
        <taxon>Amniculicola</taxon>
    </lineage>
</organism>
<reference evidence="2" key="1">
    <citation type="journal article" date="2020" name="Stud. Mycol.">
        <title>101 Dothideomycetes genomes: a test case for predicting lifestyles and emergence of pathogens.</title>
        <authorList>
            <person name="Haridas S."/>
            <person name="Albert R."/>
            <person name="Binder M."/>
            <person name="Bloem J."/>
            <person name="Labutti K."/>
            <person name="Salamov A."/>
            <person name="Andreopoulos B."/>
            <person name="Baker S."/>
            <person name="Barry K."/>
            <person name="Bills G."/>
            <person name="Bluhm B."/>
            <person name="Cannon C."/>
            <person name="Castanera R."/>
            <person name="Culley D."/>
            <person name="Daum C."/>
            <person name="Ezra D."/>
            <person name="Gonzalez J."/>
            <person name="Henrissat B."/>
            <person name="Kuo A."/>
            <person name="Liang C."/>
            <person name="Lipzen A."/>
            <person name="Lutzoni F."/>
            <person name="Magnuson J."/>
            <person name="Mondo S."/>
            <person name="Nolan M."/>
            <person name="Ohm R."/>
            <person name="Pangilinan J."/>
            <person name="Park H.-J."/>
            <person name="Ramirez L."/>
            <person name="Alfaro M."/>
            <person name="Sun H."/>
            <person name="Tritt A."/>
            <person name="Yoshinaga Y."/>
            <person name="Zwiers L.-H."/>
            <person name="Turgeon B."/>
            <person name="Goodwin S."/>
            <person name="Spatafora J."/>
            <person name="Crous P."/>
            <person name="Grigoriev I."/>
        </authorList>
    </citation>
    <scope>NUCLEOTIDE SEQUENCE</scope>
    <source>
        <strain evidence="2">CBS 123094</strain>
    </source>
</reference>
<feature type="region of interest" description="Disordered" evidence="1">
    <location>
        <begin position="114"/>
        <end position="175"/>
    </location>
</feature>
<sequence>MAAHPVPNVWTQMNYVPPRGQCNFKTSIVSPKCPCLRFMLHPLKSSSSYECDGCGHHASFHNMENKVEDEIRRKWEQEAKEKEQERVVARPKKRLRELEFNGATAGGMRLLEESSAVEEMDSSSVQTVAASGSSKTKAKKGGAKGKQAALRGAGSRARGKVIELDGDDDEYLELD</sequence>
<evidence type="ECO:0000313" key="3">
    <source>
        <dbReference type="Proteomes" id="UP000799779"/>
    </source>
</evidence>
<keyword evidence="3" id="KW-1185">Reference proteome</keyword>
<dbReference type="Proteomes" id="UP000799779">
    <property type="component" value="Unassembled WGS sequence"/>
</dbReference>
<accession>A0A6A5WP10</accession>
<gene>
    <name evidence="2" type="ORF">P154DRAFT_617564</name>
</gene>
<proteinExistence type="predicted"/>
<feature type="compositionally biased region" description="Acidic residues" evidence="1">
    <location>
        <begin position="164"/>
        <end position="175"/>
    </location>
</feature>
<dbReference type="AlphaFoldDB" id="A0A6A5WP10"/>
<protein>
    <submittedName>
        <fullName evidence="2">Uncharacterized protein</fullName>
    </submittedName>
</protein>
<name>A0A6A5WP10_9PLEO</name>
<dbReference type="EMBL" id="ML977571">
    <property type="protein sequence ID" value="KAF2003660.1"/>
    <property type="molecule type" value="Genomic_DNA"/>
</dbReference>
<evidence type="ECO:0000256" key="1">
    <source>
        <dbReference type="SAM" id="MobiDB-lite"/>
    </source>
</evidence>
<feature type="compositionally biased region" description="Low complexity" evidence="1">
    <location>
        <begin position="145"/>
        <end position="156"/>
    </location>
</feature>
<evidence type="ECO:0000313" key="2">
    <source>
        <dbReference type="EMBL" id="KAF2003660.1"/>
    </source>
</evidence>